<dbReference type="Pfam" id="PF03632">
    <property type="entry name" value="Glyco_hydro_65m"/>
    <property type="match status" value="1"/>
</dbReference>
<evidence type="ECO:0000313" key="8">
    <source>
        <dbReference type="Proteomes" id="UP001059252"/>
    </source>
</evidence>
<dbReference type="GO" id="GO:0016787">
    <property type="term" value="F:hydrolase activity"/>
    <property type="evidence" value="ECO:0007669"/>
    <property type="project" value="UniProtKB-KW"/>
</dbReference>
<feature type="domain" description="Glycoside hydrolase family 65 C-terminal" evidence="5">
    <location>
        <begin position="706"/>
        <end position="767"/>
    </location>
</feature>
<dbReference type="Pfam" id="PF03633">
    <property type="entry name" value="Glyco_hydro_65C"/>
    <property type="match status" value="1"/>
</dbReference>
<dbReference type="Gene3D" id="2.70.98.40">
    <property type="entry name" value="Glycoside hydrolase, family 65, N-terminal domain"/>
    <property type="match status" value="1"/>
</dbReference>
<comment type="similarity">
    <text evidence="1">Belongs to the glycosyl hydrolase 65 family.</text>
</comment>
<gene>
    <name evidence="7" type="ORF">NV226_01210</name>
</gene>
<dbReference type="PANTHER" id="PTHR11051:SF8">
    <property type="entry name" value="PROTEIN-GLUCOSYLGALACTOSYLHYDROXYLYSINE GLUCOSIDASE"/>
    <property type="match status" value="1"/>
</dbReference>
<accession>A0ABY5R8T3</accession>
<keyword evidence="2" id="KW-0328">Glycosyltransferase</keyword>
<dbReference type="InterPro" id="IPR011013">
    <property type="entry name" value="Gal_mutarotase_sf_dom"/>
</dbReference>
<protein>
    <submittedName>
        <fullName evidence="7">Glycoside hydrolase family 65 protein</fullName>
    </submittedName>
</protein>
<dbReference type="Gene3D" id="1.50.10.10">
    <property type="match status" value="1"/>
</dbReference>
<evidence type="ECO:0000259" key="5">
    <source>
        <dbReference type="Pfam" id="PF03633"/>
    </source>
</evidence>
<dbReference type="InterPro" id="IPR008928">
    <property type="entry name" value="6-hairpin_glycosidase_sf"/>
</dbReference>
<dbReference type="InterPro" id="IPR037018">
    <property type="entry name" value="GH65_N"/>
</dbReference>
<evidence type="ECO:0000256" key="1">
    <source>
        <dbReference type="ARBA" id="ARBA00006768"/>
    </source>
</evidence>
<dbReference type="InterPro" id="IPR005196">
    <property type="entry name" value="Glyco_hydro_65_N"/>
</dbReference>
<reference evidence="7" key="1">
    <citation type="submission" date="2022-08" db="EMBL/GenBank/DDBJ databases">
        <title>Complete genome of Mycoplasma iguanae type strain 2327.</title>
        <authorList>
            <person name="Spergser J."/>
        </authorList>
    </citation>
    <scope>NUCLEOTIDE SEQUENCE</scope>
    <source>
        <strain evidence="7">2327</strain>
    </source>
</reference>
<keyword evidence="7" id="KW-0378">Hydrolase</keyword>
<evidence type="ECO:0000259" key="4">
    <source>
        <dbReference type="Pfam" id="PF03632"/>
    </source>
</evidence>
<name>A0ABY5R8T3_9MOLU</name>
<evidence type="ECO:0000313" key="7">
    <source>
        <dbReference type="EMBL" id="UVD81908.1"/>
    </source>
</evidence>
<keyword evidence="8" id="KW-1185">Reference proteome</keyword>
<dbReference type="PANTHER" id="PTHR11051">
    <property type="entry name" value="GLYCOSYL HYDROLASE-RELATED"/>
    <property type="match status" value="1"/>
</dbReference>
<keyword evidence="3" id="KW-0808">Transferase</keyword>
<feature type="domain" description="Glycoside hydrolase family 65 central catalytic" evidence="4">
    <location>
        <begin position="318"/>
        <end position="697"/>
    </location>
</feature>
<dbReference type="PIRSF" id="PIRSF036289">
    <property type="entry name" value="Glycosyl_hydrolase_malt_phosph"/>
    <property type="match status" value="1"/>
</dbReference>
<dbReference type="Gene3D" id="2.60.420.10">
    <property type="entry name" value="Maltose phosphorylase, domain 3"/>
    <property type="match status" value="1"/>
</dbReference>
<organism evidence="7 8">
    <name type="scientific">Mycoplasma iguanae</name>
    <dbReference type="NCBI Taxonomy" id="292461"/>
    <lineage>
        <taxon>Bacteria</taxon>
        <taxon>Bacillati</taxon>
        <taxon>Mycoplasmatota</taxon>
        <taxon>Mollicutes</taxon>
        <taxon>Mycoplasmataceae</taxon>
        <taxon>Mycoplasma</taxon>
    </lineage>
</organism>
<dbReference type="RefSeq" id="WP_258211082.1">
    <property type="nucleotide sequence ID" value="NZ_CP102734.1"/>
</dbReference>
<feature type="domain" description="Glycoside hydrolase family 65 N-terminal" evidence="6">
    <location>
        <begin position="17"/>
        <end position="252"/>
    </location>
</feature>
<dbReference type="InterPro" id="IPR012341">
    <property type="entry name" value="6hp_glycosidase-like_sf"/>
</dbReference>
<dbReference type="InterPro" id="IPR005195">
    <property type="entry name" value="Glyco_hydro_65_M"/>
</dbReference>
<sequence length="781" mass="90051">MAKLIYDLDNKIISQIGYDKLKTAKTESIFAQGNGFLGIRAVDEERSIYNKEDFFIAGLFNKGDKNETTELANMADLLQTSILIDGEIFEILPEFEYSKSLDLKTGELKRTIRFQKNNKSFEFIFQRFVSQEFKNFYFQKITLKQLSGYKTKIKISPMINGQTTNRGIQHFDEGFKKYVSKNTLQYEETTNESNIFVIHSMAIKAYLNNKLLESGNDDYVIKMHRRQVGFDISFELETNQEFKLEKNMSVFTNLNQPEKTKKDIITQALKNIEILENQSYEDFAQDNTKHWNNIYQEFDVKIHGKTDHAKYTQLALMFAIFHMNTFVPKNNPFASVGAKGLSGEGYQGHCYWDTEFFINPNYLFTNPSVAKNLLIYRYKGIEGARKKAAESNLKGAQYPWESAQGDSGEVTPFWGQPDVKTFKQVPIASRNQEIHVSGDVAFAFDQYYQVTKDQKFMEDYGYEVIIDTAIYWAYRAEKKDEYFVITNVMGPNEYKGNIDNNNFINLVAKRNLELALGYIQELKSTAEGKLILEKVNQKIPYDYDINLMQKVAEKLVQQLPNENNIIAENDQFLKLPLIDVKPFQCLGDAGKKLFNTTEGHKRLASQIVKQADVVLSTFIFGELFSQEVAAANFDYYEPITTHDSSLSATTYTIKAIDFRKMDIAKKLFDYSINIDLGQNMFSSNEGIHAGSLAAIWQSIVFGYGGMRFLNKKLHFNPILHDQWEGLEYSILYENNRILVHVLENQFTLQLIEGNGVDVYVNNQPYKLTKNKVETFGIIQSW</sequence>
<dbReference type="Pfam" id="PF03636">
    <property type="entry name" value="Glyco_hydro_65N"/>
    <property type="match status" value="1"/>
</dbReference>
<dbReference type="InterPro" id="IPR005194">
    <property type="entry name" value="Glyco_hydro_65_C"/>
</dbReference>
<dbReference type="EMBL" id="CP102734">
    <property type="protein sequence ID" value="UVD81908.1"/>
    <property type="molecule type" value="Genomic_DNA"/>
</dbReference>
<evidence type="ECO:0000256" key="3">
    <source>
        <dbReference type="ARBA" id="ARBA00022679"/>
    </source>
</evidence>
<proteinExistence type="inferred from homology"/>
<evidence type="ECO:0000256" key="2">
    <source>
        <dbReference type="ARBA" id="ARBA00022676"/>
    </source>
</evidence>
<dbReference type="SUPFAM" id="SSF74650">
    <property type="entry name" value="Galactose mutarotase-like"/>
    <property type="match status" value="1"/>
</dbReference>
<evidence type="ECO:0000259" key="6">
    <source>
        <dbReference type="Pfam" id="PF03636"/>
    </source>
</evidence>
<dbReference type="SUPFAM" id="SSF48208">
    <property type="entry name" value="Six-hairpin glycosidases"/>
    <property type="match status" value="1"/>
</dbReference>
<dbReference type="InterPro" id="IPR017045">
    <property type="entry name" value="Malt_Pase/Glycosyl_Hdrlase"/>
</dbReference>
<dbReference type="Proteomes" id="UP001059252">
    <property type="component" value="Chromosome"/>
</dbReference>